<dbReference type="NCBIfam" id="NF004051">
    <property type="entry name" value="PRK05571.1"/>
    <property type="match status" value="1"/>
</dbReference>
<evidence type="ECO:0000313" key="3">
    <source>
        <dbReference type="EMBL" id="HIU51727.1"/>
    </source>
</evidence>
<dbReference type="EMBL" id="DVNH01000025">
    <property type="protein sequence ID" value="HIU51727.1"/>
    <property type="molecule type" value="Genomic_DNA"/>
</dbReference>
<dbReference type="PANTHER" id="PTHR30345:SF0">
    <property type="entry name" value="DNA DAMAGE-REPAIR_TOLERATION PROTEIN DRT102"/>
    <property type="match status" value="1"/>
</dbReference>
<keyword evidence="2 3" id="KW-0413">Isomerase</keyword>
<dbReference type="Gene3D" id="3.40.1400.10">
    <property type="entry name" value="Sugar-phosphate isomerase, RpiB/LacA/LacB"/>
    <property type="match status" value="1"/>
</dbReference>
<comment type="similarity">
    <text evidence="1">Belongs to the LacAB/RpiB family.</text>
</comment>
<reference evidence="3" key="1">
    <citation type="submission" date="2020-10" db="EMBL/GenBank/DDBJ databases">
        <authorList>
            <person name="Gilroy R."/>
        </authorList>
    </citation>
    <scope>NUCLEOTIDE SEQUENCE</scope>
    <source>
        <strain evidence="3">CHK195-15760</strain>
    </source>
</reference>
<evidence type="ECO:0000313" key="4">
    <source>
        <dbReference type="Proteomes" id="UP000824093"/>
    </source>
</evidence>
<name>A0A9D1S9R3_9FIRM</name>
<evidence type="ECO:0000256" key="1">
    <source>
        <dbReference type="ARBA" id="ARBA00008754"/>
    </source>
</evidence>
<comment type="caution">
    <text evidence="3">The sequence shown here is derived from an EMBL/GenBank/DDBJ whole genome shotgun (WGS) entry which is preliminary data.</text>
</comment>
<dbReference type="NCBIfam" id="TIGR01120">
    <property type="entry name" value="rpiB"/>
    <property type="match status" value="1"/>
</dbReference>
<organism evidence="3 4">
    <name type="scientific">Candidatus Merdicola faecigallinarum</name>
    <dbReference type="NCBI Taxonomy" id="2840862"/>
    <lineage>
        <taxon>Bacteria</taxon>
        <taxon>Bacillati</taxon>
        <taxon>Bacillota</taxon>
        <taxon>Clostridia</taxon>
        <taxon>Candidatus Merdicola</taxon>
    </lineage>
</organism>
<evidence type="ECO:0000256" key="2">
    <source>
        <dbReference type="ARBA" id="ARBA00023235"/>
    </source>
</evidence>
<dbReference type="NCBIfam" id="TIGR00689">
    <property type="entry name" value="rpiB_lacA_lacB"/>
    <property type="match status" value="1"/>
</dbReference>
<dbReference type="GO" id="GO:0019316">
    <property type="term" value="P:D-allose catabolic process"/>
    <property type="evidence" value="ECO:0007669"/>
    <property type="project" value="TreeGrafter"/>
</dbReference>
<dbReference type="InterPro" id="IPR003500">
    <property type="entry name" value="RpiB_LacA_LacB"/>
</dbReference>
<dbReference type="InterPro" id="IPR004785">
    <property type="entry name" value="RpiB"/>
</dbReference>
<dbReference type="SUPFAM" id="SSF89623">
    <property type="entry name" value="Ribose/Galactose isomerase RpiB/AlsB"/>
    <property type="match status" value="1"/>
</dbReference>
<proteinExistence type="inferred from homology"/>
<dbReference type="AlphaFoldDB" id="A0A9D1S9R3"/>
<dbReference type="PIRSF" id="PIRSF005384">
    <property type="entry name" value="RpiB_LacA_B"/>
    <property type="match status" value="1"/>
</dbReference>
<sequence>MIAIGADHGGYQLKEKIKKYLEEKQISYEDFGTYNEERTDYPIYAKKVAEAMQSKVADKGILICRSGYGMTVTANKFKGIRAASVTSADLAKAAKADDDINLITLSGDNMSIEEAIKIIESWLETKFKGGRYQERLEMLEQIESENMK</sequence>
<dbReference type="PANTHER" id="PTHR30345">
    <property type="entry name" value="RIBOSE-5-PHOSPHATE ISOMERASE B"/>
    <property type="match status" value="1"/>
</dbReference>
<dbReference type="InterPro" id="IPR036569">
    <property type="entry name" value="RpiB_LacA_LacB_sf"/>
</dbReference>
<dbReference type="GO" id="GO:0009052">
    <property type="term" value="P:pentose-phosphate shunt, non-oxidative branch"/>
    <property type="evidence" value="ECO:0007669"/>
    <property type="project" value="TreeGrafter"/>
</dbReference>
<dbReference type="Pfam" id="PF02502">
    <property type="entry name" value="LacAB_rpiB"/>
    <property type="match status" value="1"/>
</dbReference>
<gene>
    <name evidence="3" type="primary">rpiB</name>
    <name evidence="3" type="ORF">IAB70_03785</name>
</gene>
<dbReference type="Proteomes" id="UP000824093">
    <property type="component" value="Unassembled WGS sequence"/>
</dbReference>
<dbReference type="EC" id="5.3.1.6" evidence="3"/>
<dbReference type="GO" id="GO:0004751">
    <property type="term" value="F:ribose-5-phosphate isomerase activity"/>
    <property type="evidence" value="ECO:0007669"/>
    <property type="project" value="UniProtKB-EC"/>
</dbReference>
<accession>A0A9D1S9R3</accession>
<reference evidence="3" key="2">
    <citation type="journal article" date="2021" name="PeerJ">
        <title>Extensive microbial diversity within the chicken gut microbiome revealed by metagenomics and culture.</title>
        <authorList>
            <person name="Gilroy R."/>
            <person name="Ravi A."/>
            <person name="Getino M."/>
            <person name="Pursley I."/>
            <person name="Horton D.L."/>
            <person name="Alikhan N.F."/>
            <person name="Baker D."/>
            <person name="Gharbi K."/>
            <person name="Hall N."/>
            <person name="Watson M."/>
            <person name="Adriaenssens E.M."/>
            <person name="Foster-Nyarko E."/>
            <person name="Jarju S."/>
            <person name="Secka A."/>
            <person name="Antonio M."/>
            <person name="Oren A."/>
            <person name="Chaudhuri R.R."/>
            <person name="La Ragione R."/>
            <person name="Hildebrand F."/>
            <person name="Pallen M.J."/>
        </authorList>
    </citation>
    <scope>NUCLEOTIDE SEQUENCE</scope>
    <source>
        <strain evidence="3">CHK195-15760</strain>
    </source>
</reference>
<protein>
    <submittedName>
        <fullName evidence="3">Ribose 5-phosphate isomerase B</fullName>
        <ecNumber evidence="3">5.3.1.6</ecNumber>
    </submittedName>
</protein>